<dbReference type="AlphaFoldDB" id="A0A097KLK6"/>
<proteinExistence type="predicted"/>
<geneLocation type="chloroplast" evidence="2"/>
<sequence>MKSKIFHIFDLFNQGFDDQIRASRDKTTEQYDEKPLNNKNQAPTSFYPYPSDRREDKGHVLLKSGFSLFCLSMKRA</sequence>
<dbReference type="RefSeq" id="YP_009105442.1">
    <property type="nucleotide sequence ID" value="NC_025532.1"/>
</dbReference>
<dbReference type="EMBL" id="KM462869">
    <property type="protein sequence ID" value="AIT94069.1"/>
    <property type="molecule type" value="Genomic_DNA"/>
</dbReference>
<gene>
    <name evidence="2" type="primary">orf76</name>
</gene>
<keyword evidence="2" id="KW-0150">Chloroplast</keyword>
<feature type="compositionally biased region" description="Basic and acidic residues" evidence="1">
    <location>
        <begin position="22"/>
        <end position="36"/>
    </location>
</feature>
<name>A0A097KLK6_9CHLO</name>
<dbReference type="GeneID" id="22159283"/>
<organism evidence="2">
    <name type="scientific">Parietochloris pseudoalveolaris</name>
    <dbReference type="NCBI Taxonomy" id="3102"/>
    <lineage>
        <taxon>Eukaryota</taxon>
        <taxon>Viridiplantae</taxon>
        <taxon>Chlorophyta</taxon>
        <taxon>core chlorophytes</taxon>
        <taxon>Trebouxiophyceae</taxon>
        <taxon>Trebouxiales</taxon>
        <taxon>Trebouxiaceae</taxon>
        <taxon>Parietochloris</taxon>
    </lineage>
</organism>
<reference evidence="2" key="1">
    <citation type="journal article" date="2014" name="BMC Evol. Biol.">
        <title>Chloroplast phylogenomic analysis resolves deep-level relationships within the green algal class Trebouxiophyceae.</title>
        <authorList>
            <person name="Lemieux C."/>
            <person name="Otis C."/>
            <person name="Turmel M."/>
        </authorList>
    </citation>
    <scope>NUCLEOTIDE SEQUENCE</scope>
</reference>
<evidence type="ECO:0000256" key="1">
    <source>
        <dbReference type="SAM" id="MobiDB-lite"/>
    </source>
</evidence>
<protein>
    <submittedName>
        <fullName evidence="2">Uncharacterized protein</fullName>
    </submittedName>
</protein>
<evidence type="ECO:0000313" key="2">
    <source>
        <dbReference type="EMBL" id="AIT94069.1"/>
    </source>
</evidence>
<accession>A0A097KLK6</accession>
<feature type="region of interest" description="Disordered" evidence="1">
    <location>
        <begin position="22"/>
        <end position="50"/>
    </location>
</feature>
<keyword evidence="2" id="KW-0934">Plastid</keyword>